<dbReference type="Proteomes" id="UP001244011">
    <property type="component" value="Unassembled WGS sequence"/>
</dbReference>
<feature type="transmembrane region" description="Helical" evidence="1">
    <location>
        <begin position="210"/>
        <end position="235"/>
    </location>
</feature>
<reference evidence="3" key="1">
    <citation type="submission" date="2023-06" db="EMBL/GenBank/DDBJ databases">
        <title>Genome-scale phylogeny and comparative genomics of the fungal order Sordariales.</title>
        <authorList>
            <consortium name="Lawrence Berkeley National Laboratory"/>
            <person name="Hensen N."/>
            <person name="Bonometti L."/>
            <person name="Westerberg I."/>
            <person name="Brannstrom I.O."/>
            <person name="Guillou S."/>
            <person name="Cros-Aarteil S."/>
            <person name="Calhoun S."/>
            <person name="Haridas S."/>
            <person name="Kuo A."/>
            <person name="Mondo S."/>
            <person name="Pangilinan J."/>
            <person name="Riley R."/>
            <person name="Labutti K."/>
            <person name="Andreopoulos B."/>
            <person name="Lipzen A."/>
            <person name="Chen C."/>
            <person name="Yanf M."/>
            <person name="Daum C."/>
            <person name="Ng V."/>
            <person name="Clum A."/>
            <person name="Steindorff A."/>
            <person name="Ohm R."/>
            <person name="Martin F."/>
            <person name="Silar P."/>
            <person name="Natvig D."/>
            <person name="Lalanne C."/>
            <person name="Gautier V."/>
            <person name="Ament-Velasquez S.L."/>
            <person name="Kruys A."/>
            <person name="Hutchinson M.I."/>
            <person name="Powell A.J."/>
            <person name="Barry K."/>
            <person name="Miller A.N."/>
            <person name="Grigoriev I.V."/>
            <person name="Debuchy R."/>
            <person name="Gladieux P."/>
            <person name="Thoren M.H."/>
            <person name="Johannesson H."/>
        </authorList>
    </citation>
    <scope>NUCLEOTIDE SEQUENCE</scope>
    <source>
        <strain evidence="3">8032-3</strain>
    </source>
</reference>
<feature type="domain" description="HPP transmembrane region" evidence="2">
    <location>
        <begin position="83"/>
        <end position="243"/>
    </location>
</feature>
<dbReference type="AlphaFoldDB" id="A0AAJ0FL92"/>
<feature type="transmembrane region" description="Helical" evidence="1">
    <location>
        <begin position="146"/>
        <end position="163"/>
    </location>
</feature>
<keyword evidence="1" id="KW-0812">Transmembrane</keyword>
<feature type="transmembrane region" description="Helical" evidence="1">
    <location>
        <begin position="170"/>
        <end position="190"/>
    </location>
</feature>
<accession>A0AAJ0FL92</accession>
<proteinExistence type="predicted"/>
<protein>
    <submittedName>
        <fullName evidence="3">HPP family protein</fullName>
    </submittedName>
</protein>
<sequence>MSGMVGTSASQGRSDIANVGNPEISIQPTYRRFPSMRLPNPSTWHFDIDESLNRIVPAPPWRYLPYPVAHFLGYRKGKLPEIGNIVMIFWAAIGIFCSIILIELASRRIPAMEQNNTLIVASFGAAAVLEFYAIESPLAQPRNMILSQLIASSVGVSVSKLFAMNPDYDSIRWLGGGIACAGATIVMALTKTVHPPAGATALLAVVDSSAVGIGWMLIPSMMLGCAVMLATALLVNNIQRRFPSYWWTPEHLDGKSPNMIEAKPDLERQMGVASEDEDNELPHIAIHKGLVIMAPHIVLSPEEKVFLETLSNRI</sequence>
<dbReference type="EMBL" id="MU838998">
    <property type="protein sequence ID" value="KAK1771927.1"/>
    <property type="molecule type" value="Genomic_DNA"/>
</dbReference>
<dbReference type="RefSeq" id="XP_060288140.1">
    <property type="nucleotide sequence ID" value="XM_060422329.1"/>
</dbReference>
<evidence type="ECO:0000256" key="1">
    <source>
        <dbReference type="SAM" id="Phobius"/>
    </source>
</evidence>
<feature type="transmembrane region" description="Helical" evidence="1">
    <location>
        <begin position="82"/>
        <end position="105"/>
    </location>
</feature>
<gene>
    <name evidence="3" type="ORF">QBC33DRAFT_171361</name>
</gene>
<organism evidence="3 4">
    <name type="scientific">Phialemonium atrogriseum</name>
    <dbReference type="NCBI Taxonomy" id="1093897"/>
    <lineage>
        <taxon>Eukaryota</taxon>
        <taxon>Fungi</taxon>
        <taxon>Dikarya</taxon>
        <taxon>Ascomycota</taxon>
        <taxon>Pezizomycotina</taxon>
        <taxon>Sordariomycetes</taxon>
        <taxon>Sordariomycetidae</taxon>
        <taxon>Cephalothecales</taxon>
        <taxon>Cephalothecaceae</taxon>
        <taxon>Phialemonium</taxon>
    </lineage>
</organism>
<evidence type="ECO:0000259" key="2">
    <source>
        <dbReference type="Pfam" id="PF04982"/>
    </source>
</evidence>
<dbReference type="PANTHER" id="PTHR33741:SF5">
    <property type="entry name" value="TRANSMEMBRANE PROTEIN DDB_G0269096-RELATED"/>
    <property type="match status" value="1"/>
</dbReference>
<dbReference type="InterPro" id="IPR058581">
    <property type="entry name" value="TM_HPP"/>
</dbReference>
<feature type="transmembrane region" description="Helical" evidence="1">
    <location>
        <begin position="117"/>
        <end position="134"/>
    </location>
</feature>
<keyword evidence="1" id="KW-1133">Transmembrane helix</keyword>
<comment type="caution">
    <text evidence="3">The sequence shown here is derived from an EMBL/GenBank/DDBJ whole genome shotgun (WGS) entry which is preliminary data.</text>
</comment>
<dbReference type="GeneID" id="85305516"/>
<dbReference type="InterPro" id="IPR007065">
    <property type="entry name" value="HPP"/>
</dbReference>
<keyword evidence="1" id="KW-0472">Membrane</keyword>
<evidence type="ECO:0000313" key="3">
    <source>
        <dbReference type="EMBL" id="KAK1771927.1"/>
    </source>
</evidence>
<dbReference type="PANTHER" id="PTHR33741">
    <property type="entry name" value="TRANSMEMBRANE PROTEIN DDB_G0269096-RELATED"/>
    <property type="match status" value="1"/>
</dbReference>
<keyword evidence="4" id="KW-1185">Reference proteome</keyword>
<dbReference type="Pfam" id="PF04982">
    <property type="entry name" value="TM_HPP"/>
    <property type="match status" value="1"/>
</dbReference>
<name>A0AAJ0FL92_9PEZI</name>
<evidence type="ECO:0000313" key="4">
    <source>
        <dbReference type="Proteomes" id="UP001244011"/>
    </source>
</evidence>